<dbReference type="PANTHER" id="PTHR43289">
    <property type="entry name" value="MITOGEN-ACTIVATED PROTEIN KINASE KINASE KINASE 20-RELATED"/>
    <property type="match status" value="1"/>
</dbReference>
<accession>A0ABP8TJA2</accession>
<evidence type="ECO:0000313" key="9">
    <source>
        <dbReference type="EMBL" id="GAA4609683.1"/>
    </source>
</evidence>
<keyword evidence="2" id="KW-0723">Serine/threonine-protein kinase</keyword>
<comment type="caution">
    <text evidence="9">The sequence shown here is derived from an EMBL/GenBank/DDBJ whole genome shotgun (WGS) entry which is preliminary data.</text>
</comment>
<name>A0ABP8TJA2_9ACTN</name>
<dbReference type="Gene3D" id="3.30.200.20">
    <property type="entry name" value="Phosphorylase Kinase, domain 1"/>
    <property type="match status" value="1"/>
</dbReference>
<evidence type="ECO:0000313" key="10">
    <source>
        <dbReference type="Proteomes" id="UP001500212"/>
    </source>
</evidence>
<dbReference type="Proteomes" id="UP001500212">
    <property type="component" value="Unassembled WGS sequence"/>
</dbReference>
<dbReference type="Pfam" id="PF00069">
    <property type="entry name" value="Pkinase"/>
    <property type="match status" value="1"/>
</dbReference>
<dbReference type="EC" id="2.7.11.1" evidence="1"/>
<dbReference type="PROSITE" id="PS50011">
    <property type="entry name" value="PROTEIN_KINASE_DOM"/>
    <property type="match status" value="1"/>
</dbReference>
<protein>
    <recommendedName>
        <fullName evidence="1">non-specific serine/threonine protein kinase</fullName>
        <ecNumber evidence="1">2.7.11.1</ecNumber>
    </recommendedName>
</protein>
<dbReference type="InterPro" id="IPR000719">
    <property type="entry name" value="Prot_kinase_dom"/>
</dbReference>
<keyword evidence="10" id="KW-1185">Reference proteome</keyword>
<dbReference type="PANTHER" id="PTHR43289:SF6">
    <property type="entry name" value="SERINE_THREONINE-PROTEIN KINASE NEKL-3"/>
    <property type="match status" value="1"/>
</dbReference>
<gene>
    <name evidence="9" type="ORF">GCM10023195_39290</name>
</gene>
<evidence type="ECO:0000256" key="4">
    <source>
        <dbReference type="ARBA" id="ARBA00022741"/>
    </source>
</evidence>
<evidence type="ECO:0000256" key="7">
    <source>
        <dbReference type="SAM" id="MobiDB-lite"/>
    </source>
</evidence>
<organism evidence="9 10">
    <name type="scientific">Actinoallomurus liliacearum</name>
    <dbReference type="NCBI Taxonomy" id="1080073"/>
    <lineage>
        <taxon>Bacteria</taxon>
        <taxon>Bacillati</taxon>
        <taxon>Actinomycetota</taxon>
        <taxon>Actinomycetes</taxon>
        <taxon>Streptosporangiales</taxon>
        <taxon>Thermomonosporaceae</taxon>
        <taxon>Actinoallomurus</taxon>
    </lineage>
</organism>
<feature type="region of interest" description="Disordered" evidence="7">
    <location>
        <begin position="367"/>
        <end position="425"/>
    </location>
</feature>
<dbReference type="InterPro" id="IPR008271">
    <property type="entry name" value="Ser/Thr_kinase_AS"/>
</dbReference>
<dbReference type="PROSITE" id="PS00108">
    <property type="entry name" value="PROTEIN_KINASE_ST"/>
    <property type="match status" value="1"/>
</dbReference>
<dbReference type="EMBL" id="BAABHJ010000008">
    <property type="protein sequence ID" value="GAA4609683.1"/>
    <property type="molecule type" value="Genomic_DNA"/>
</dbReference>
<evidence type="ECO:0000256" key="3">
    <source>
        <dbReference type="ARBA" id="ARBA00022679"/>
    </source>
</evidence>
<evidence type="ECO:0000256" key="2">
    <source>
        <dbReference type="ARBA" id="ARBA00022527"/>
    </source>
</evidence>
<sequence>MTFGPTTVLGDRYRLVERIAVGGQGEVWRAEDTALGRPVAVKLLRGEYADSAEFRQRFRLEARNAAALSHPGIAQVFDYDEGRGDEPPYLVMEFVEGESLAATISRDAPTPPDRVLEIIVSAATALAVAHAAGLVHRDVKPGNLLVGRDGSIKITDFGIARAVDAIPLTRTGMLMGTPLYLAPEQATGKQATAATDLYALGIIAFEMLTGRPPYEGPATAVLVAHRDTPLPELPASVPSGLRDMVRALTAKDPAMRPAGAALVAERAARLRDDPGVTVAGGTRVDGVALPQQYPVGAATPPSYPVGGATHHPPVGVGTGHPPGGATQVLAMPTADEPAGRRRALPLAVGGLAIALLAGGVGWFARPTSPHHPATTPSSSAPASRLSPTVHRTSSRPKVQATLKRPRPRPKPQPKKHKKPGHGKHH</sequence>
<evidence type="ECO:0000256" key="6">
    <source>
        <dbReference type="ARBA" id="ARBA00022840"/>
    </source>
</evidence>
<feature type="compositionally biased region" description="Basic residues" evidence="7">
    <location>
        <begin position="403"/>
        <end position="425"/>
    </location>
</feature>
<dbReference type="CDD" id="cd14014">
    <property type="entry name" value="STKc_PknB_like"/>
    <property type="match status" value="1"/>
</dbReference>
<proteinExistence type="predicted"/>
<keyword evidence="5" id="KW-0418">Kinase</keyword>
<keyword evidence="6" id="KW-0067">ATP-binding</keyword>
<dbReference type="SMART" id="SM00220">
    <property type="entry name" value="S_TKc"/>
    <property type="match status" value="1"/>
</dbReference>
<evidence type="ECO:0000259" key="8">
    <source>
        <dbReference type="PROSITE" id="PS50011"/>
    </source>
</evidence>
<feature type="compositionally biased region" description="Low complexity" evidence="7">
    <location>
        <begin position="367"/>
        <end position="388"/>
    </location>
</feature>
<feature type="domain" description="Protein kinase" evidence="8">
    <location>
        <begin position="13"/>
        <end position="270"/>
    </location>
</feature>
<reference evidence="10" key="1">
    <citation type="journal article" date="2019" name="Int. J. Syst. Evol. Microbiol.">
        <title>The Global Catalogue of Microorganisms (GCM) 10K type strain sequencing project: providing services to taxonomists for standard genome sequencing and annotation.</title>
        <authorList>
            <consortium name="The Broad Institute Genomics Platform"/>
            <consortium name="The Broad Institute Genome Sequencing Center for Infectious Disease"/>
            <person name="Wu L."/>
            <person name="Ma J."/>
        </authorList>
    </citation>
    <scope>NUCLEOTIDE SEQUENCE [LARGE SCALE GENOMIC DNA]</scope>
    <source>
        <strain evidence="10">JCM 17938</strain>
    </source>
</reference>
<dbReference type="Gene3D" id="1.10.510.10">
    <property type="entry name" value="Transferase(Phosphotransferase) domain 1"/>
    <property type="match status" value="1"/>
</dbReference>
<dbReference type="InterPro" id="IPR011009">
    <property type="entry name" value="Kinase-like_dom_sf"/>
</dbReference>
<evidence type="ECO:0000256" key="1">
    <source>
        <dbReference type="ARBA" id="ARBA00012513"/>
    </source>
</evidence>
<dbReference type="SUPFAM" id="SSF56112">
    <property type="entry name" value="Protein kinase-like (PK-like)"/>
    <property type="match status" value="1"/>
</dbReference>
<keyword evidence="3" id="KW-0808">Transferase</keyword>
<evidence type="ECO:0000256" key="5">
    <source>
        <dbReference type="ARBA" id="ARBA00022777"/>
    </source>
</evidence>
<keyword evidence="4" id="KW-0547">Nucleotide-binding</keyword>